<feature type="compositionally biased region" description="Basic and acidic residues" evidence="1">
    <location>
        <begin position="195"/>
        <end position="209"/>
    </location>
</feature>
<dbReference type="Proteomes" id="UP001552299">
    <property type="component" value="Unassembled WGS sequence"/>
</dbReference>
<sequence>MSCGPTRELARASFAISSIARKEEPPSATASFAFLAISAAFNLNAGQLPSSTAFPINLPSSVASGTFPGPPSQILTATPASSTNNFANTTPATSPSSTEFHPQCVTNAATATCSSTALCGTQPFTTFPFPSNSSGAAVPAAQRNLTPLDSSPAEIAAVKAGSVVNWLPKQIEKGFASEIPIGIAGDVAAEDGGEVGEREGGEGRGDGDGSGRGGGRERKRGWRMAARRALTGKKETWEIWRSAARSRHQPRKKSEMRAEGGLDWDLAQRRMEGRREERAWIRVAEGVPSGRVRMCSAPEGRDEEGGMGRTRGGDDDGDGECEACGEVGGEVKEREEMALSWKGEDEEVR</sequence>
<reference evidence="2 3" key="1">
    <citation type="journal article" date="2024" name="Plant Biotechnol. J.">
        <title>Dendrobium thyrsiflorum genome and its molecular insights into genes involved in important horticultural traits.</title>
        <authorList>
            <person name="Chen B."/>
            <person name="Wang J.Y."/>
            <person name="Zheng P.J."/>
            <person name="Li K.L."/>
            <person name="Liang Y.M."/>
            <person name="Chen X.F."/>
            <person name="Zhang C."/>
            <person name="Zhao X."/>
            <person name="He X."/>
            <person name="Zhang G.Q."/>
            <person name="Liu Z.J."/>
            <person name="Xu Q."/>
        </authorList>
    </citation>
    <scope>NUCLEOTIDE SEQUENCE [LARGE SCALE GENOMIC DNA]</scope>
    <source>
        <strain evidence="2">GZMU011</strain>
    </source>
</reference>
<feature type="compositionally biased region" description="Basic and acidic residues" evidence="1">
    <location>
        <begin position="299"/>
        <end position="314"/>
    </location>
</feature>
<dbReference type="EMBL" id="JANQDX010000020">
    <property type="protein sequence ID" value="KAL0903742.1"/>
    <property type="molecule type" value="Genomic_DNA"/>
</dbReference>
<feature type="region of interest" description="Disordered" evidence="1">
    <location>
        <begin position="292"/>
        <end position="349"/>
    </location>
</feature>
<dbReference type="AlphaFoldDB" id="A0ABD0TVS9"/>
<evidence type="ECO:0000313" key="3">
    <source>
        <dbReference type="Proteomes" id="UP001552299"/>
    </source>
</evidence>
<gene>
    <name evidence="2" type="ORF">M5K25_028140</name>
</gene>
<evidence type="ECO:0000256" key="1">
    <source>
        <dbReference type="SAM" id="MobiDB-lite"/>
    </source>
</evidence>
<feature type="compositionally biased region" description="Low complexity" evidence="1">
    <location>
        <begin position="89"/>
        <end position="98"/>
    </location>
</feature>
<evidence type="ECO:0000313" key="2">
    <source>
        <dbReference type="EMBL" id="KAL0903742.1"/>
    </source>
</evidence>
<proteinExistence type="predicted"/>
<comment type="caution">
    <text evidence="2">The sequence shown here is derived from an EMBL/GenBank/DDBJ whole genome shotgun (WGS) entry which is preliminary data.</text>
</comment>
<feature type="region of interest" description="Disordered" evidence="1">
    <location>
        <begin position="188"/>
        <end position="223"/>
    </location>
</feature>
<keyword evidence="3" id="KW-1185">Reference proteome</keyword>
<feature type="compositionally biased region" description="Polar residues" evidence="1">
    <location>
        <begin position="73"/>
        <end position="88"/>
    </location>
</feature>
<name>A0ABD0TVS9_DENTH</name>
<organism evidence="2 3">
    <name type="scientific">Dendrobium thyrsiflorum</name>
    <name type="common">Pinecone-like raceme dendrobium</name>
    <name type="synonym">Orchid</name>
    <dbReference type="NCBI Taxonomy" id="117978"/>
    <lineage>
        <taxon>Eukaryota</taxon>
        <taxon>Viridiplantae</taxon>
        <taxon>Streptophyta</taxon>
        <taxon>Embryophyta</taxon>
        <taxon>Tracheophyta</taxon>
        <taxon>Spermatophyta</taxon>
        <taxon>Magnoliopsida</taxon>
        <taxon>Liliopsida</taxon>
        <taxon>Asparagales</taxon>
        <taxon>Orchidaceae</taxon>
        <taxon>Epidendroideae</taxon>
        <taxon>Malaxideae</taxon>
        <taxon>Dendrobiinae</taxon>
        <taxon>Dendrobium</taxon>
    </lineage>
</organism>
<protein>
    <submittedName>
        <fullName evidence="2">Uncharacterized protein</fullName>
    </submittedName>
</protein>
<accession>A0ABD0TVS9</accession>
<feature type="region of interest" description="Disordered" evidence="1">
    <location>
        <begin position="69"/>
        <end position="98"/>
    </location>
</feature>